<gene>
    <name evidence="1" type="ORF">CN97_07905</name>
</gene>
<dbReference type="EMBL" id="JGYG01000023">
    <property type="protein sequence ID" value="KFI25693.1"/>
    <property type="molecule type" value="Genomic_DNA"/>
</dbReference>
<keyword evidence="2" id="KW-1185">Reference proteome</keyword>
<organism evidence="1 2">
    <name type="scientific">Haematobacter massiliensis</name>
    <dbReference type="NCBI Taxonomy" id="195105"/>
    <lineage>
        <taxon>Bacteria</taxon>
        <taxon>Pseudomonadati</taxon>
        <taxon>Pseudomonadota</taxon>
        <taxon>Alphaproteobacteria</taxon>
        <taxon>Rhodobacterales</taxon>
        <taxon>Paracoccaceae</taxon>
        <taxon>Haematobacter</taxon>
    </lineage>
</organism>
<dbReference type="InterPro" id="IPR010985">
    <property type="entry name" value="Ribbon_hlx_hlx"/>
</dbReference>
<protein>
    <submittedName>
        <fullName evidence="1">Uncharacterized protein</fullName>
    </submittedName>
</protein>
<dbReference type="InterPro" id="IPR038473">
    <property type="entry name" value="VirC2_C_sf"/>
</dbReference>
<evidence type="ECO:0000313" key="2">
    <source>
        <dbReference type="Proteomes" id="UP000028826"/>
    </source>
</evidence>
<comment type="caution">
    <text evidence="1">The sequence shown here is derived from an EMBL/GenBank/DDBJ whole genome shotgun (WGS) entry which is preliminary data.</text>
</comment>
<dbReference type="Pfam" id="PF07181">
    <property type="entry name" value="VirC2"/>
    <property type="match status" value="1"/>
</dbReference>
<dbReference type="InterPro" id="IPR009841">
    <property type="entry name" value="VirC2"/>
</dbReference>
<accession>A0A086XUJ3</accession>
<dbReference type="RefSeq" id="WP_035714707.1">
    <property type="nucleotide sequence ID" value="NZ_CP035509.1"/>
</dbReference>
<sequence>MAFQLPKVDHKAIFNQHRRERAIKRKVGLDQSASEGAEMVHDAVPAKPDTSPPVENVAVAEPRIDVPEAPAEPLVTEQKSLPADTEKTTKSRKLTQTLKSESAAKPGEASSPPKPSANADVPEQVAGDTISLKIRLAFPQTGQSQTYDSLAAQIGPQQAVRMIFKRAFDDLRQTLRNDGKLPTATPYAATKDRFVTNKIISRNEWNVAKSSLDPAGIMNPMMFNRTLAERALALFFEKDRQTNAG</sequence>
<dbReference type="Proteomes" id="UP000028826">
    <property type="component" value="Unassembled WGS sequence"/>
</dbReference>
<name>A0A086XUJ3_9RHOB</name>
<dbReference type="OrthoDB" id="7870167at2"/>
<dbReference type="GeneID" id="39676561"/>
<dbReference type="AlphaFoldDB" id="A0A086XUJ3"/>
<dbReference type="GO" id="GO:0006355">
    <property type="term" value="P:regulation of DNA-templated transcription"/>
    <property type="evidence" value="ECO:0007669"/>
    <property type="project" value="InterPro"/>
</dbReference>
<reference evidence="1 2" key="1">
    <citation type="submission" date="2014-03" db="EMBL/GenBank/DDBJ databases">
        <title>Genome of Haematobacter massiliensis CCUG 47968.</title>
        <authorList>
            <person name="Wang D."/>
            <person name="Wang G."/>
        </authorList>
    </citation>
    <scope>NUCLEOTIDE SEQUENCE [LARGE SCALE GENOMIC DNA]</scope>
    <source>
        <strain evidence="1 2">CCUG 47968</strain>
    </source>
</reference>
<dbReference type="SUPFAM" id="SSF47598">
    <property type="entry name" value="Ribbon-helix-helix"/>
    <property type="match status" value="1"/>
</dbReference>
<evidence type="ECO:0000313" key="1">
    <source>
        <dbReference type="EMBL" id="KFI25693.1"/>
    </source>
</evidence>
<proteinExistence type="predicted"/>
<dbReference type="Gene3D" id="1.10.1220.190">
    <property type="entry name" value="VirC2, RHH domain"/>
    <property type="match status" value="1"/>
</dbReference>